<dbReference type="Gene3D" id="1.10.10.10">
    <property type="entry name" value="Winged helix-like DNA-binding domain superfamily/Winged helix DNA-binding domain"/>
    <property type="match status" value="1"/>
</dbReference>
<dbReference type="AlphaFoldDB" id="C7NQT5"/>
<evidence type="ECO:0000259" key="1">
    <source>
        <dbReference type="Pfam" id="PF01978"/>
    </source>
</evidence>
<dbReference type="eggNOG" id="arCOG04498">
    <property type="taxonomic scope" value="Archaea"/>
</dbReference>
<feature type="domain" description="DUF7437" evidence="2">
    <location>
        <begin position="129"/>
        <end position="189"/>
    </location>
</feature>
<feature type="domain" description="Transcription regulator TrmB N-terminal" evidence="1">
    <location>
        <begin position="51"/>
        <end position="106"/>
    </location>
</feature>
<dbReference type="InterPro" id="IPR036390">
    <property type="entry name" value="WH_DNA-bd_sf"/>
</dbReference>
<dbReference type="Pfam" id="PF01978">
    <property type="entry name" value="TrmB"/>
    <property type="match status" value="1"/>
</dbReference>
<evidence type="ECO:0000313" key="3">
    <source>
        <dbReference type="EMBL" id="ACV11839.1"/>
    </source>
</evidence>
<dbReference type="Proteomes" id="UP000002071">
    <property type="component" value="Chromosome"/>
</dbReference>
<dbReference type="STRING" id="519442.Huta_1666"/>
<dbReference type="InterPro" id="IPR055860">
    <property type="entry name" value="DUF7437"/>
</dbReference>
<dbReference type="InterPro" id="IPR036388">
    <property type="entry name" value="WH-like_DNA-bd_sf"/>
</dbReference>
<gene>
    <name evidence="3" type="ordered locus">Huta_1666</name>
</gene>
<proteinExistence type="predicted"/>
<evidence type="ECO:0000259" key="2">
    <source>
        <dbReference type="Pfam" id="PF24218"/>
    </source>
</evidence>
<dbReference type="InterPro" id="IPR002831">
    <property type="entry name" value="Tscrpt_reg_TrmB_N"/>
</dbReference>
<keyword evidence="4" id="KW-1185">Reference proteome</keyword>
<dbReference type="EMBL" id="CP001687">
    <property type="protein sequence ID" value="ACV11839.1"/>
    <property type="molecule type" value="Genomic_DNA"/>
</dbReference>
<reference evidence="3 4" key="1">
    <citation type="journal article" date="2009" name="Stand. Genomic Sci.">
        <title>Complete genome sequence of Halorhabdus utahensis type strain (AX-2).</title>
        <authorList>
            <person name="Anderson I."/>
            <person name="Tindall B.J."/>
            <person name="Pomrenke H."/>
            <person name="Goker M."/>
            <person name="Lapidus A."/>
            <person name="Nolan M."/>
            <person name="Copeland A."/>
            <person name="Glavina Del Rio T."/>
            <person name="Chen F."/>
            <person name="Tice H."/>
            <person name="Cheng J.F."/>
            <person name="Lucas S."/>
            <person name="Chertkov O."/>
            <person name="Bruce D."/>
            <person name="Brettin T."/>
            <person name="Detter J.C."/>
            <person name="Han C."/>
            <person name="Goodwin L."/>
            <person name="Land M."/>
            <person name="Hauser L."/>
            <person name="Chang Y.J."/>
            <person name="Jeffries C.D."/>
            <person name="Pitluck S."/>
            <person name="Pati A."/>
            <person name="Mavromatis K."/>
            <person name="Ivanova N."/>
            <person name="Ovchinnikova G."/>
            <person name="Chen A."/>
            <person name="Palaniappan K."/>
            <person name="Chain P."/>
            <person name="Rohde M."/>
            <person name="Bristow J."/>
            <person name="Eisen J.A."/>
            <person name="Markowitz V."/>
            <person name="Hugenholtz P."/>
            <person name="Kyrpides N.C."/>
            <person name="Klenk H.P."/>
        </authorList>
    </citation>
    <scope>NUCLEOTIDE SEQUENCE [LARGE SCALE GENOMIC DNA]</scope>
    <source>
        <strain evidence="4">DSM 12940 / JCM 11049 / AX-2</strain>
    </source>
</reference>
<dbReference type="HOGENOM" id="CLU_1067961_0_0_2"/>
<accession>C7NQT5</accession>
<name>C7NQT5_HALUD</name>
<sequence>MHDTSRSLKFTDFVIQVMTPSPATETPSQDYAAGVDQLATVGRLLDRPELARVYVYVCYYGPVTRPEIVETLDVPKTTVYDHVGTLEALGAVALVGDRPVAVSAAPVLIDADGITVTPTLLHAVAMQVIDKDIAHFTERHGVGKLAAAVRQAGLHYAGRITQRMVAEPLGISTGEAIQIVLALEPVLAAGKQHDPHFKNLFPDVADDIAFDADIDVTAPLSDTES</sequence>
<dbReference type="KEGG" id="hut:Huta_1666"/>
<organism evidence="3 4">
    <name type="scientific">Halorhabdus utahensis (strain DSM 12940 / JCM 11049 / AX-2)</name>
    <dbReference type="NCBI Taxonomy" id="519442"/>
    <lineage>
        <taxon>Archaea</taxon>
        <taxon>Methanobacteriati</taxon>
        <taxon>Methanobacteriota</taxon>
        <taxon>Stenosarchaea group</taxon>
        <taxon>Halobacteria</taxon>
        <taxon>Halobacteriales</taxon>
        <taxon>Haloarculaceae</taxon>
        <taxon>Halorhabdus</taxon>
    </lineage>
</organism>
<dbReference type="SUPFAM" id="SSF46785">
    <property type="entry name" value="Winged helix' DNA-binding domain"/>
    <property type="match status" value="1"/>
</dbReference>
<evidence type="ECO:0000313" key="4">
    <source>
        <dbReference type="Proteomes" id="UP000002071"/>
    </source>
</evidence>
<dbReference type="Pfam" id="PF24218">
    <property type="entry name" value="DUF7437"/>
    <property type="match status" value="1"/>
</dbReference>
<protein>
    <submittedName>
        <fullName evidence="3">Transcriptional regulator, TrmB</fullName>
    </submittedName>
</protein>